<sequence>MSANFYVLEYESVDEGCPVFLEGVANTDWEWTIYDPAPYKFTITKNHEFRVTDKDVKVLDLDYSGSPTNLVSQHFLNVCDTLEAKYRSVPVKVNLANGAETSKDYFYFLSAQWESLLDESKSEYSLELNMESGKPAVNKFYPNANCYNWISKFITKNNIEADIFWSSELMELVCSKRFVDKAAQCGLKGLNFVPLDEEYRYDPWNEIPE</sequence>
<dbReference type="Proteomes" id="UP000651852">
    <property type="component" value="Unassembled WGS sequence"/>
</dbReference>
<comment type="caution">
    <text evidence="2">The sequence shown here is derived from an EMBL/GenBank/DDBJ whole genome shotgun (WGS) entry which is preliminary data.</text>
</comment>
<keyword evidence="3" id="KW-1185">Reference proteome</keyword>
<dbReference type="Pfam" id="PF07791">
    <property type="entry name" value="Imm11"/>
    <property type="match status" value="1"/>
</dbReference>
<dbReference type="EMBL" id="JACONW010000113">
    <property type="protein sequence ID" value="MBC3952035.1"/>
    <property type="molecule type" value="Genomic_DNA"/>
</dbReference>
<protein>
    <recommendedName>
        <fullName evidence="1">Immunity MXAN-0049 protein domain-containing protein</fullName>
    </recommendedName>
</protein>
<dbReference type="RefSeq" id="WP_187522542.1">
    <property type="nucleotide sequence ID" value="NZ_JACONW010000113.1"/>
</dbReference>
<evidence type="ECO:0000313" key="2">
    <source>
        <dbReference type="EMBL" id="MBC3952035.1"/>
    </source>
</evidence>
<dbReference type="InterPro" id="IPR012433">
    <property type="entry name" value="Imm11"/>
</dbReference>
<feature type="domain" description="Immunity MXAN-0049 protein" evidence="1">
    <location>
        <begin position="41"/>
        <end position="194"/>
    </location>
</feature>
<gene>
    <name evidence="2" type="ORF">H8S59_19855</name>
</gene>
<evidence type="ECO:0000259" key="1">
    <source>
        <dbReference type="Pfam" id="PF07791"/>
    </source>
</evidence>
<proteinExistence type="predicted"/>
<organism evidence="2 3">
    <name type="scientific">Pseudomonas folii</name>
    <dbReference type="NCBI Taxonomy" id="2762593"/>
    <lineage>
        <taxon>Bacteria</taxon>
        <taxon>Pseudomonadati</taxon>
        <taxon>Pseudomonadota</taxon>
        <taxon>Gammaproteobacteria</taxon>
        <taxon>Pseudomonadales</taxon>
        <taxon>Pseudomonadaceae</taxon>
        <taxon>Pseudomonas</taxon>
    </lineage>
</organism>
<evidence type="ECO:0000313" key="3">
    <source>
        <dbReference type="Proteomes" id="UP000651852"/>
    </source>
</evidence>
<accession>A0ABR7B4C8</accession>
<name>A0ABR7B4C8_9PSED</name>
<reference evidence="2 3" key="1">
    <citation type="submission" date="2020-08" db="EMBL/GenBank/DDBJ databases">
        <title>Putative novel bacterial strains isolated from necrotic wheat leaf tissues caused by Xanthomonas translucens.</title>
        <authorList>
            <person name="Tambong J.T."/>
        </authorList>
    </citation>
    <scope>NUCLEOTIDE SEQUENCE [LARGE SCALE GENOMIC DNA]</scope>
    <source>
        <strain evidence="2 3">DOAB 1069</strain>
    </source>
</reference>